<name>A0A177EU15_9EURO</name>
<evidence type="ECO:0000313" key="2">
    <source>
        <dbReference type="EMBL" id="OAG35448.1"/>
    </source>
</evidence>
<dbReference type="PANTHER" id="PTHR38166">
    <property type="entry name" value="C2H2-TYPE DOMAIN-CONTAINING PROTEIN-RELATED"/>
    <property type="match status" value="1"/>
</dbReference>
<evidence type="ECO:0000256" key="1">
    <source>
        <dbReference type="SAM" id="MobiDB-lite"/>
    </source>
</evidence>
<dbReference type="AlphaFoldDB" id="A0A177EU15"/>
<dbReference type="PANTHER" id="PTHR38166:SF1">
    <property type="entry name" value="C2H2-TYPE DOMAIN-CONTAINING PROTEIN"/>
    <property type="match status" value="1"/>
</dbReference>
<gene>
    <name evidence="2" type="ORF">AYO21_10398</name>
</gene>
<dbReference type="RefSeq" id="XP_022507400.1">
    <property type="nucleotide sequence ID" value="XM_022660319.1"/>
</dbReference>
<dbReference type="Proteomes" id="UP000077002">
    <property type="component" value="Unassembled WGS sequence"/>
</dbReference>
<keyword evidence="3" id="KW-1185">Reference proteome</keyword>
<feature type="compositionally biased region" description="Acidic residues" evidence="1">
    <location>
        <begin position="401"/>
        <end position="410"/>
    </location>
</feature>
<feature type="compositionally biased region" description="Polar residues" evidence="1">
    <location>
        <begin position="669"/>
        <end position="678"/>
    </location>
</feature>
<dbReference type="EMBL" id="LVKK01000118">
    <property type="protein sequence ID" value="OAG35448.1"/>
    <property type="molecule type" value="Genomic_DNA"/>
</dbReference>
<evidence type="ECO:0008006" key="4">
    <source>
        <dbReference type="Google" id="ProtNLM"/>
    </source>
</evidence>
<dbReference type="GeneID" id="34605520"/>
<feature type="compositionally biased region" description="Polar residues" evidence="1">
    <location>
        <begin position="600"/>
        <end position="612"/>
    </location>
</feature>
<dbReference type="OrthoDB" id="4738706at2759"/>
<feature type="region of interest" description="Disordered" evidence="1">
    <location>
        <begin position="110"/>
        <end position="132"/>
    </location>
</feature>
<reference evidence="2 3" key="1">
    <citation type="submission" date="2016-03" db="EMBL/GenBank/DDBJ databases">
        <title>Draft genome sequence of the Fonsecaea monophora CBS 269.37.</title>
        <authorList>
            <person name="Bombassaro A."/>
            <person name="Vinicius W.A."/>
            <person name="De Hoog S."/>
            <person name="Sun J."/>
            <person name="Souza E.M."/>
            <person name="Raittz R.T."/>
            <person name="Costa F."/>
            <person name="Leao A.C."/>
            <person name="Tadra-Sfeir M.Z."/>
            <person name="Baura V."/>
            <person name="Balsanelli E."/>
            <person name="Pedrosa F.O."/>
            <person name="Moreno L.F."/>
            <person name="Steffens M.B."/>
            <person name="Xi L."/>
            <person name="Bocca A.L."/>
            <person name="Felipe M.S."/>
            <person name="Teixeira M."/>
            <person name="Telles Filho F.Q."/>
            <person name="Azevedo C.M."/>
            <person name="Gomes R."/>
            <person name="Vicente V.A."/>
        </authorList>
    </citation>
    <scope>NUCLEOTIDE SEQUENCE [LARGE SCALE GENOMIC DNA]</scope>
    <source>
        <strain evidence="2 3">CBS 269.37</strain>
    </source>
</reference>
<feature type="region of interest" description="Disordered" evidence="1">
    <location>
        <begin position="639"/>
        <end position="735"/>
    </location>
</feature>
<sequence>MAYFPSESRPDHMVLDENDGDEALTDSRFAASSPEISFYSDAHNLRVWSSNGNDAHMVLRASSNKLRRTPSRKRTVDEKKRLSSVAQFNSMLAPAIKLLLPDVIATKIATKRPSKSKVRPSSYHDDNGPNDPVHVDEQGHHRLWATSQGPYFENPLHHISENFKMNSEANDGNDAQVVRGENQDATRQQTCQLSPIVIVDNLLSTFTSDFSSERSRKAIRHDSVRDLSSRSRTHMRLPTYIFNDYLLMQALQVNSPQRDRREVVIELVYRVLSCHNLRRLLSWPKNDQNMDRISSPIPTAQFQHCASPWRRRSPTPLSGVEDAWERELLQSLNLKVMQSNESARPIGNTITSTHGDRSPKDVSTSSTSEGRTSTASSAQSTSSKRPHRRSARGNSNREDSDNPSDDDEEDHPPKKARTSSEGSPPTKKLLACPYWKYDPARYSPANTSEKRYRGCSSVYLRDIARLKQRLYRVHKMPDYHCQRCLEVFENEPSLQEHVRAPAELACTYQQNTSSELLSEWQCAQLRKRWTGKTTEEAWKCIWSIIFPRLEPPSSIHAEDRSASIQPSQMPGFLSEFQRRAPSILHEILLERSSQTESAEVTSWLQSPVSENSQPMPQTPPITTTAYFYPELPDFGDLLNCDIFDEAPNDPNPGPSEASTGDSEGPLNQKPESMQSVLNHSHPVGDSFLLPRPVDAPVKIHTRVKTPPPLDLPDTSSTTSHHTVCLRNPPNPNTAT</sequence>
<feature type="region of interest" description="Disordered" evidence="1">
    <location>
        <begin position="600"/>
        <end position="621"/>
    </location>
</feature>
<organism evidence="2 3">
    <name type="scientific">Fonsecaea monophora</name>
    <dbReference type="NCBI Taxonomy" id="254056"/>
    <lineage>
        <taxon>Eukaryota</taxon>
        <taxon>Fungi</taxon>
        <taxon>Dikarya</taxon>
        <taxon>Ascomycota</taxon>
        <taxon>Pezizomycotina</taxon>
        <taxon>Eurotiomycetes</taxon>
        <taxon>Chaetothyriomycetidae</taxon>
        <taxon>Chaetothyriales</taxon>
        <taxon>Herpotrichiellaceae</taxon>
        <taxon>Fonsecaea</taxon>
    </lineage>
</organism>
<feature type="region of interest" description="Disordered" evidence="1">
    <location>
        <begin position="339"/>
        <end position="428"/>
    </location>
</feature>
<protein>
    <recommendedName>
        <fullName evidence="4">C2H2-type domain-containing protein</fullName>
    </recommendedName>
</protein>
<evidence type="ECO:0000313" key="3">
    <source>
        <dbReference type="Proteomes" id="UP000077002"/>
    </source>
</evidence>
<feature type="compositionally biased region" description="Polar residues" evidence="1">
    <location>
        <begin position="339"/>
        <end position="353"/>
    </location>
</feature>
<feature type="compositionally biased region" description="Low complexity" evidence="1">
    <location>
        <begin position="363"/>
        <end position="383"/>
    </location>
</feature>
<comment type="caution">
    <text evidence="2">The sequence shown here is derived from an EMBL/GenBank/DDBJ whole genome shotgun (WGS) entry which is preliminary data.</text>
</comment>
<proteinExistence type="predicted"/>
<feature type="compositionally biased region" description="Basic and acidic residues" evidence="1">
    <location>
        <begin position="122"/>
        <end position="132"/>
    </location>
</feature>
<accession>A0A177EU15</accession>